<keyword evidence="6" id="KW-1185">Reference proteome</keyword>
<dbReference type="AlphaFoldDB" id="A0A542DJG4"/>
<name>A0A542DJG4_AMYCI</name>
<evidence type="ECO:0000256" key="2">
    <source>
        <dbReference type="PIRSR" id="PIRSR637460-2"/>
    </source>
</evidence>
<protein>
    <submittedName>
        <fullName evidence="5">GDSL-like lipase/acylhydrolase family protein</fullName>
    </submittedName>
</protein>
<proteinExistence type="predicted"/>
<evidence type="ECO:0000313" key="6">
    <source>
        <dbReference type="Proteomes" id="UP000320876"/>
    </source>
</evidence>
<keyword evidence="5" id="KW-0378">Hydrolase</keyword>
<dbReference type="CDD" id="cd01823">
    <property type="entry name" value="SEST_like"/>
    <property type="match status" value="1"/>
</dbReference>
<dbReference type="PANTHER" id="PTHR37981">
    <property type="entry name" value="LIPASE 2"/>
    <property type="match status" value="1"/>
</dbReference>
<dbReference type="Pfam" id="PF13472">
    <property type="entry name" value="Lipase_GDSL_2"/>
    <property type="match status" value="1"/>
</dbReference>
<reference evidence="5 6" key="1">
    <citation type="submission" date="2019-06" db="EMBL/GenBank/DDBJ databases">
        <title>Sequencing the genomes of 1000 actinobacteria strains.</title>
        <authorList>
            <person name="Klenk H.-P."/>
        </authorList>
    </citation>
    <scope>NUCLEOTIDE SEQUENCE [LARGE SCALE GENOMIC DNA]</scope>
    <source>
        <strain evidence="5 6">DSM 45679</strain>
    </source>
</reference>
<evidence type="ECO:0000259" key="4">
    <source>
        <dbReference type="Pfam" id="PF13472"/>
    </source>
</evidence>
<comment type="caution">
    <text evidence="5">The sequence shown here is derived from an EMBL/GenBank/DDBJ whole genome shotgun (WGS) entry which is preliminary data.</text>
</comment>
<dbReference type="GO" id="GO:0004806">
    <property type="term" value="F:triacylglycerol lipase activity"/>
    <property type="evidence" value="ECO:0007669"/>
    <property type="project" value="TreeGrafter"/>
</dbReference>
<feature type="active site" description="Nucleophile" evidence="1">
    <location>
        <position position="36"/>
    </location>
</feature>
<feature type="active site" evidence="1">
    <location>
        <position position="260"/>
    </location>
</feature>
<evidence type="ECO:0000256" key="3">
    <source>
        <dbReference type="SAM" id="MobiDB-lite"/>
    </source>
</evidence>
<dbReference type="Proteomes" id="UP000320876">
    <property type="component" value="Unassembled WGS sequence"/>
</dbReference>
<sequence>MRGRTAAAALLAVLVAGCGTEGRQATSDRYVALGDSYTSAPGTGRLTGPPGCARSTTNYPHLVAAELRPAEFADVSCAGARTTHLSTPQRTEEGTNPPQLDALTEATTLVTLGIGGNDVDFIGFAADCVAPTPNAAPCRAELTAGGRDRIAEAVTETAGKVATALDRIAAAAPRARVLVVGYPTVLPEGAGCWPELPYVAADVAYLRAGLGSLNTMLAEQARAHGAEFVDTAGPSREHDVCTPTRWVEGPRPGGEAAPLHPNRRGNRGMADAVLAKLRGGDG</sequence>
<evidence type="ECO:0000313" key="5">
    <source>
        <dbReference type="EMBL" id="TQJ03241.1"/>
    </source>
</evidence>
<dbReference type="PANTHER" id="PTHR37981:SF1">
    <property type="entry name" value="SGNH HYDROLASE-TYPE ESTERASE DOMAIN-CONTAINING PROTEIN"/>
    <property type="match status" value="1"/>
</dbReference>
<accession>A0A542DJG4</accession>
<dbReference type="InterPro" id="IPR013830">
    <property type="entry name" value="SGNH_hydro"/>
</dbReference>
<dbReference type="Gene3D" id="3.40.50.1110">
    <property type="entry name" value="SGNH hydrolase"/>
    <property type="match status" value="1"/>
</dbReference>
<dbReference type="InterPro" id="IPR036514">
    <property type="entry name" value="SGNH_hydro_sf"/>
</dbReference>
<keyword evidence="2" id="KW-1015">Disulfide bond</keyword>
<evidence type="ECO:0000256" key="1">
    <source>
        <dbReference type="PIRSR" id="PIRSR637460-1"/>
    </source>
</evidence>
<feature type="disulfide bond" evidence="2">
    <location>
        <begin position="192"/>
        <end position="241"/>
    </location>
</feature>
<dbReference type="SUPFAM" id="SSF52266">
    <property type="entry name" value="SGNH hydrolase"/>
    <property type="match status" value="1"/>
</dbReference>
<dbReference type="RefSeq" id="WP_141998815.1">
    <property type="nucleotide sequence ID" value="NZ_VFML01000001.1"/>
</dbReference>
<gene>
    <name evidence="5" type="ORF">FB471_2994</name>
</gene>
<feature type="disulfide bond" evidence="2">
    <location>
        <begin position="52"/>
        <end position="77"/>
    </location>
</feature>
<dbReference type="OrthoDB" id="5503950at2"/>
<dbReference type="InterPro" id="IPR037460">
    <property type="entry name" value="SEST-like"/>
</dbReference>
<feature type="disulfide bond" evidence="2">
    <location>
        <begin position="128"/>
        <end position="138"/>
    </location>
</feature>
<organism evidence="5 6">
    <name type="scientific">Amycolatopsis cihanbeyliensis</name>
    <dbReference type="NCBI Taxonomy" id="1128664"/>
    <lineage>
        <taxon>Bacteria</taxon>
        <taxon>Bacillati</taxon>
        <taxon>Actinomycetota</taxon>
        <taxon>Actinomycetes</taxon>
        <taxon>Pseudonocardiales</taxon>
        <taxon>Pseudonocardiaceae</taxon>
        <taxon>Amycolatopsis</taxon>
    </lineage>
</organism>
<feature type="domain" description="SGNH hydrolase-type esterase" evidence="4">
    <location>
        <begin position="32"/>
        <end position="267"/>
    </location>
</feature>
<dbReference type="PROSITE" id="PS51257">
    <property type="entry name" value="PROKAR_LIPOPROTEIN"/>
    <property type="match status" value="1"/>
</dbReference>
<dbReference type="EMBL" id="VFML01000001">
    <property type="protein sequence ID" value="TQJ03241.1"/>
    <property type="molecule type" value="Genomic_DNA"/>
</dbReference>
<dbReference type="GO" id="GO:0019433">
    <property type="term" value="P:triglyceride catabolic process"/>
    <property type="evidence" value="ECO:0007669"/>
    <property type="project" value="TreeGrafter"/>
</dbReference>
<feature type="region of interest" description="Disordered" evidence="3">
    <location>
        <begin position="246"/>
        <end position="268"/>
    </location>
</feature>